<keyword evidence="2" id="KW-1185">Reference proteome</keyword>
<organism evidence="1 2">
    <name type="scientific">Thermogemmata fonticola</name>
    <dbReference type="NCBI Taxonomy" id="2755323"/>
    <lineage>
        <taxon>Bacteria</taxon>
        <taxon>Pseudomonadati</taxon>
        <taxon>Planctomycetota</taxon>
        <taxon>Planctomycetia</taxon>
        <taxon>Gemmatales</taxon>
        <taxon>Gemmataceae</taxon>
        <taxon>Thermogemmata</taxon>
    </lineage>
</organism>
<reference evidence="1 2" key="1">
    <citation type="submission" date="2020-07" db="EMBL/GenBank/DDBJ databases">
        <title>Thermogemmata thermophila gen. nov., sp. nov., a novel moderate thermophilic planctomycete from a Kamchatka hot spring.</title>
        <authorList>
            <person name="Elcheninov A.G."/>
            <person name="Podosokorskaya O.A."/>
            <person name="Kovaleva O.L."/>
            <person name="Novikov A."/>
            <person name="Bonch-Osmolovskaya E.A."/>
            <person name="Toshchakov S.V."/>
            <person name="Kublanov I.V."/>
        </authorList>
    </citation>
    <scope>NUCLEOTIDE SEQUENCE [LARGE SCALE GENOMIC DNA]</scope>
    <source>
        <strain evidence="1 2">2918</strain>
    </source>
</reference>
<name>A0A7V8VDS8_9BACT</name>
<dbReference type="EMBL" id="JACEFB010000004">
    <property type="protein sequence ID" value="MBA2226199.1"/>
    <property type="molecule type" value="Genomic_DNA"/>
</dbReference>
<protein>
    <submittedName>
        <fullName evidence="1">Uncharacterized protein</fullName>
    </submittedName>
</protein>
<proteinExistence type="predicted"/>
<dbReference type="RefSeq" id="WP_194537618.1">
    <property type="nucleotide sequence ID" value="NZ_JACEFB010000004.1"/>
</dbReference>
<gene>
    <name evidence="1" type="ORF">H0921_08495</name>
</gene>
<comment type="caution">
    <text evidence="1">The sequence shown here is derived from an EMBL/GenBank/DDBJ whole genome shotgun (WGS) entry which is preliminary data.</text>
</comment>
<dbReference type="AlphaFoldDB" id="A0A7V8VDS8"/>
<dbReference type="Proteomes" id="UP000542342">
    <property type="component" value="Unassembled WGS sequence"/>
</dbReference>
<sequence length="408" mass="46074">MRTIAMRVGPGIIGILATLWFGSSAVWACPFCAPSGNTLSNEVAQADMILYGSLSNAKLDPQDGGFNKGTTEFHIEIVIKPHDIIKGKKTITIPRYIPPEGRGYKYLIFFNVSPTGELDPYRGDAFPPDSRLPEYLQGAIAVRNKDAATRLKYFFRYLEDKDVVISSDAYNEFAAADYKEVREVAPHFPPETLLQWLADPNTRGSRYGLYGLLLGHCGKPEHARALRRLLDDKERQFASGLDGVLAGYILLDPQEGWKYLTQLIHDDQEFPVKYAVLRTARYFWEFRSDVIPRDKVLDVMKQLVAQPDIADMPIEDLRKWKQWQLTPLILSYADKPSHNTIPINMRAILKFAIAAAQADPKNAAAAAFVAQARQQDAKRVEFLEELLKDEERLLQPNPTPKDSPQPKK</sequence>
<evidence type="ECO:0000313" key="2">
    <source>
        <dbReference type="Proteomes" id="UP000542342"/>
    </source>
</evidence>
<evidence type="ECO:0000313" key="1">
    <source>
        <dbReference type="EMBL" id="MBA2226199.1"/>
    </source>
</evidence>
<accession>A0A7V8VDS8</accession>